<dbReference type="EC" id="2.3.1.54" evidence="3"/>
<feature type="non-terminal residue" evidence="12">
    <location>
        <position position="1"/>
    </location>
</feature>
<dbReference type="InterPro" id="IPR050244">
    <property type="entry name" value="Auton_GlycylRad_Cofactor"/>
</dbReference>
<dbReference type="InterPro" id="IPR004184">
    <property type="entry name" value="PFL_dom"/>
</dbReference>
<dbReference type="Pfam" id="PF02901">
    <property type="entry name" value="PFL-like"/>
    <property type="match status" value="1"/>
</dbReference>
<dbReference type="Gene3D" id="3.20.70.20">
    <property type="match status" value="1"/>
</dbReference>
<dbReference type="Pfam" id="PF01228">
    <property type="entry name" value="Gly_radical"/>
    <property type="match status" value="1"/>
</dbReference>
<name>A0A2M8KRT5_9BACT</name>
<evidence type="ECO:0000256" key="2">
    <source>
        <dbReference type="ARBA" id="ARBA00008375"/>
    </source>
</evidence>
<dbReference type="PROSITE" id="PS51149">
    <property type="entry name" value="GLY_RADICAL_2"/>
    <property type="match status" value="1"/>
</dbReference>
<feature type="domain" description="PFL" evidence="11">
    <location>
        <begin position="1"/>
        <end position="122"/>
    </location>
</feature>
<evidence type="ECO:0000256" key="5">
    <source>
        <dbReference type="ARBA" id="ARBA00022679"/>
    </source>
</evidence>
<dbReference type="AlphaFoldDB" id="A0A2M8KRT5"/>
<dbReference type="InterPro" id="IPR019777">
    <property type="entry name" value="Form_AcTrfase_GR_CS"/>
</dbReference>
<evidence type="ECO:0000256" key="7">
    <source>
        <dbReference type="ARBA" id="ARBA00023315"/>
    </source>
</evidence>
<reference evidence="13" key="1">
    <citation type="submission" date="2017-09" db="EMBL/GenBank/DDBJ databases">
        <title>Depth-based differentiation of microbial function through sediment-hosted aquifers and enrichment of novel symbionts in the deep terrestrial subsurface.</title>
        <authorList>
            <person name="Probst A.J."/>
            <person name="Ladd B."/>
            <person name="Jarett J.K."/>
            <person name="Geller-Mcgrath D.E."/>
            <person name="Sieber C.M.K."/>
            <person name="Emerson J.B."/>
            <person name="Anantharaman K."/>
            <person name="Thomas B.C."/>
            <person name="Malmstrom R."/>
            <person name="Stieglmeier M."/>
            <person name="Klingl A."/>
            <person name="Woyke T."/>
            <person name="Ryan C.M."/>
            <person name="Banfield J.F."/>
        </authorList>
    </citation>
    <scope>NUCLEOTIDE SEQUENCE [LARGE SCALE GENOMIC DNA]</scope>
</reference>
<evidence type="ECO:0000256" key="3">
    <source>
        <dbReference type="ARBA" id="ARBA00013214"/>
    </source>
</evidence>
<comment type="caution">
    <text evidence="12">The sequence shown here is derived from an EMBL/GenBank/DDBJ whole genome shotgun (WGS) entry which is preliminary data.</text>
</comment>
<evidence type="ECO:0000313" key="13">
    <source>
        <dbReference type="Proteomes" id="UP000229554"/>
    </source>
</evidence>
<gene>
    <name evidence="12" type="ORF">COU88_03930</name>
</gene>
<evidence type="ECO:0000256" key="1">
    <source>
        <dbReference type="ARBA" id="ARBA00004496"/>
    </source>
</evidence>
<dbReference type="GO" id="GO:0005829">
    <property type="term" value="C:cytosol"/>
    <property type="evidence" value="ECO:0007669"/>
    <property type="project" value="TreeGrafter"/>
</dbReference>
<dbReference type="EMBL" id="PFED01000159">
    <property type="protein sequence ID" value="PJE62632.1"/>
    <property type="molecule type" value="Genomic_DNA"/>
</dbReference>
<proteinExistence type="inferred from homology"/>
<dbReference type="SUPFAM" id="SSF51998">
    <property type="entry name" value="PFL-like glycyl radical enzymes"/>
    <property type="match status" value="1"/>
</dbReference>
<dbReference type="PANTHER" id="PTHR30191">
    <property type="entry name" value="FORMATE ACETYLTRANSFERASE"/>
    <property type="match status" value="1"/>
</dbReference>
<accession>A0A2M8KRT5</accession>
<evidence type="ECO:0000256" key="6">
    <source>
        <dbReference type="ARBA" id="ARBA00022818"/>
    </source>
</evidence>
<sequence>RYNYESAQMALHDMNVRRFMAFGLAGLSVVADSLSAIKYGRVKPVWNKRGVAEGYIRTGMYPSYGNDDDRVDSIAIAVVHEFMCALRRYRTYRASVPTLSILTITSNVVYGTMTGETPDGRIAGAPFAPGANPLHGRDMCGAISALNSVAKLPYEDCLDGISNTMSFVPQSLGRTRSEQIQNLVQLFDGYFMGKHGHHLNVNVLQKETLREAQKHPEQFPQLTIRVSGYAVLFHRLSLEQQEEVIARTFYETL</sequence>
<dbReference type="Proteomes" id="UP000229554">
    <property type="component" value="Unassembled WGS sequence"/>
</dbReference>
<evidence type="ECO:0000256" key="8">
    <source>
        <dbReference type="ARBA" id="ARBA00049029"/>
    </source>
</evidence>
<evidence type="ECO:0000256" key="9">
    <source>
        <dbReference type="PROSITE-ProRule" id="PRU00493"/>
    </source>
</evidence>
<dbReference type="PROSITE" id="PS51554">
    <property type="entry name" value="PFL"/>
    <property type="match status" value="1"/>
</dbReference>
<comment type="subcellular location">
    <subcellularLocation>
        <location evidence="1">Cytoplasm</location>
    </subcellularLocation>
</comment>
<dbReference type="GO" id="GO:0008861">
    <property type="term" value="F:formate C-acetyltransferase activity"/>
    <property type="evidence" value="ECO:0007669"/>
    <property type="project" value="UniProtKB-EC"/>
</dbReference>
<comment type="similarity">
    <text evidence="2">Belongs to the glycyl radical enzyme (GRE) family. PFL subfamily.</text>
</comment>
<feature type="domain" description="Glycine radical" evidence="10">
    <location>
        <begin position="129"/>
        <end position="253"/>
    </location>
</feature>
<keyword evidence="5 12" id="KW-0808">Transferase</keyword>
<evidence type="ECO:0000313" key="12">
    <source>
        <dbReference type="EMBL" id="PJE62632.1"/>
    </source>
</evidence>
<dbReference type="InterPro" id="IPR001150">
    <property type="entry name" value="Gly_radical"/>
</dbReference>
<protein>
    <recommendedName>
        <fullName evidence="3">formate C-acetyltransferase</fullName>
        <ecNumber evidence="3">2.3.1.54</ecNumber>
    </recommendedName>
</protein>
<comment type="catalytic activity">
    <reaction evidence="8">
        <text>formate + acetyl-CoA = pyruvate + CoA</text>
        <dbReference type="Rhea" id="RHEA:11844"/>
        <dbReference type="ChEBI" id="CHEBI:15361"/>
        <dbReference type="ChEBI" id="CHEBI:15740"/>
        <dbReference type="ChEBI" id="CHEBI:57287"/>
        <dbReference type="ChEBI" id="CHEBI:57288"/>
        <dbReference type="EC" id="2.3.1.54"/>
    </reaction>
</comment>
<evidence type="ECO:0000259" key="10">
    <source>
        <dbReference type="PROSITE" id="PS51149"/>
    </source>
</evidence>
<feature type="modified residue" description="Glycine radical" evidence="9">
    <location>
        <position position="228"/>
    </location>
</feature>
<evidence type="ECO:0000259" key="11">
    <source>
        <dbReference type="PROSITE" id="PS51554"/>
    </source>
</evidence>
<dbReference type="PROSITE" id="PS00850">
    <property type="entry name" value="GLY_RADICAL_1"/>
    <property type="match status" value="1"/>
</dbReference>
<keyword evidence="6 9" id="KW-0556">Organic radical</keyword>
<organism evidence="12 13">
    <name type="scientific">Candidatus Roizmanbacteria bacterium CG10_big_fil_rev_8_21_14_0_10_39_6</name>
    <dbReference type="NCBI Taxonomy" id="1974853"/>
    <lineage>
        <taxon>Bacteria</taxon>
        <taxon>Candidatus Roizmaniibacteriota</taxon>
    </lineage>
</organism>
<evidence type="ECO:0000256" key="4">
    <source>
        <dbReference type="ARBA" id="ARBA00022490"/>
    </source>
</evidence>
<keyword evidence="7" id="KW-0012">Acyltransferase</keyword>
<keyword evidence="4" id="KW-0963">Cytoplasm</keyword>
<dbReference type="PANTHER" id="PTHR30191:SF0">
    <property type="entry name" value="FORMATE ACETYLTRANSFERASE 1"/>
    <property type="match status" value="1"/>
</dbReference>